<reference evidence="8" key="1">
    <citation type="submission" date="2022-06" db="EMBL/GenBank/DDBJ databases">
        <authorList>
            <person name="Berger JAMES D."/>
            <person name="Berger JAMES D."/>
        </authorList>
    </citation>
    <scope>NUCLEOTIDE SEQUENCE [LARGE SCALE GENOMIC DNA]</scope>
</reference>
<dbReference type="Pfam" id="PF00412">
    <property type="entry name" value="LIM"/>
    <property type="match status" value="2"/>
</dbReference>
<keyword evidence="3 5" id="KW-0862">Zinc</keyword>
<evidence type="ECO:0000259" key="7">
    <source>
        <dbReference type="PROSITE" id="PS50023"/>
    </source>
</evidence>
<protein>
    <recommendedName>
        <fullName evidence="7">LIM zinc-binding domain-containing protein</fullName>
    </recommendedName>
</protein>
<keyword evidence="4 5" id="KW-0440">LIM domain</keyword>
<dbReference type="WBParaSite" id="TREG1_106540.1">
    <property type="protein sequence ID" value="TREG1_106540.1"/>
    <property type="gene ID" value="TREG1_106540"/>
</dbReference>
<dbReference type="PROSITE" id="PS00478">
    <property type="entry name" value="LIM_DOMAIN_1"/>
    <property type="match status" value="2"/>
</dbReference>
<sequence length="282" mass="32220">MSEIKVCSKCKQCIKESHFLLADCQYWHEDCLRCVCCDARLAELDKIFYIKARMSLCRRDYLRLYGKTGECSVCQKRVQPYEFVMKVKNSVYHLSCFCCQHCQMRFCIGDRFYLHNNIILCEHDYMELFPHLFTQNISLNSNSAKNEIILDTRVNDTCFCLNESLVNNQHIDDGAIVGSANIDDGDEEEESDTKSGVNLNYSKFIPSDIHTFTKTKTQNINELTVLSSSNKSVVSINNYRLHLSSNSSDSKFNDITVTTSDDRCSSGYGSPSSPGNSFHEKI</sequence>
<dbReference type="PANTHER" id="PTHR45787">
    <property type="entry name" value="LD11652P"/>
    <property type="match status" value="1"/>
</dbReference>
<keyword evidence="1 5" id="KW-0479">Metal-binding</keyword>
<dbReference type="PROSITE" id="PS50023">
    <property type="entry name" value="LIM_DOMAIN_2"/>
    <property type="match status" value="2"/>
</dbReference>
<accession>A0AA85IM57</accession>
<evidence type="ECO:0000256" key="6">
    <source>
        <dbReference type="SAM" id="MobiDB-lite"/>
    </source>
</evidence>
<dbReference type="GO" id="GO:0003713">
    <property type="term" value="F:transcription coactivator activity"/>
    <property type="evidence" value="ECO:0007669"/>
    <property type="project" value="TreeGrafter"/>
</dbReference>
<organism evidence="8 9">
    <name type="scientific">Trichobilharzia regenti</name>
    <name type="common">Nasal bird schistosome</name>
    <dbReference type="NCBI Taxonomy" id="157069"/>
    <lineage>
        <taxon>Eukaryota</taxon>
        <taxon>Metazoa</taxon>
        <taxon>Spiralia</taxon>
        <taxon>Lophotrochozoa</taxon>
        <taxon>Platyhelminthes</taxon>
        <taxon>Trematoda</taxon>
        <taxon>Digenea</taxon>
        <taxon>Strigeidida</taxon>
        <taxon>Schistosomatoidea</taxon>
        <taxon>Schistosomatidae</taxon>
        <taxon>Trichobilharzia</taxon>
    </lineage>
</organism>
<dbReference type="GO" id="GO:0046872">
    <property type="term" value="F:metal ion binding"/>
    <property type="evidence" value="ECO:0007669"/>
    <property type="project" value="UniProtKB-KW"/>
</dbReference>
<evidence type="ECO:0000256" key="2">
    <source>
        <dbReference type="ARBA" id="ARBA00022737"/>
    </source>
</evidence>
<feature type="compositionally biased region" description="Low complexity" evidence="6">
    <location>
        <begin position="265"/>
        <end position="282"/>
    </location>
</feature>
<name>A0AA85IM57_TRIRE</name>
<proteinExistence type="predicted"/>
<dbReference type="SMART" id="SM00132">
    <property type="entry name" value="LIM"/>
    <property type="match status" value="2"/>
</dbReference>
<evidence type="ECO:0000313" key="9">
    <source>
        <dbReference type="WBParaSite" id="TREG1_106540.1"/>
    </source>
</evidence>
<feature type="region of interest" description="Disordered" evidence="6">
    <location>
        <begin position="260"/>
        <end position="282"/>
    </location>
</feature>
<evidence type="ECO:0000256" key="1">
    <source>
        <dbReference type="ARBA" id="ARBA00022723"/>
    </source>
</evidence>
<dbReference type="PANTHER" id="PTHR45787:SF1">
    <property type="entry name" value="LIM ZINC-BINDING DOMAIN-CONTAINING PROTEIN"/>
    <property type="match status" value="1"/>
</dbReference>
<dbReference type="GO" id="GO:0140297">
    <property type="term" value="F:DNA-binding transcription factor binding"/>
    <property type="evidence" value="ECO:0007669"/>
    <property type="project" value="TreeGrafter"/>
</dbReference>
<evidence type="ECO:0000256" key="5">
    <source>
        <dbReference type="PROSITE-ProRule" id="PRU00125"/>
    </source>
</evidence>
<dbReference type="Proteomes" id="UP000050795">
    <property type="component" value="Unassembled WGS sequence"/>
</dbReference>
<keyword evidence="2" id="KW-0677">Repeat</keyword>
<evidence type="ECO:0000256" key="4">
    <source>
        <dbReference type="ARBA" id="ARBA00023038"/>
    </source>
</evidence>
<dbReference type="GO" id="GO:0045944">
    <property type="term" value="P:positive regulation of transcription by RNA polymerase II"/>
    <property type="evidence" value="ECO:0007669"/>
    <property type="project" value="TreeGrafter"/>
</dbReference>
<feature type="domain" description="LIM zinc-binding" evidence="7">
    <location>
        <begin position="5"/>
        <end position="67"/>
    </location>
</feature>
<feature type="domain" description="LIM zinc-binding" evidence="7">
    <location>
        <begin position="69"/>
        <end position="131"/>
    </location>
</feature>
<reference evidence="9" key="2">
    <citation type="submission" date="2023-11" db="UniProtKB">
        <authorList>
            <consortium name="WormBaseParasite"/>
        </authorList>
    </citation>
    <scope>IDENTIFICATION</scope>
</reference>
<dbReference type="SUPFAM" id="SSF57716">
    <property type="entry name" value="Glucocorticoid receptor-like (DNA-binding domain)"/>
    <property type="match status" value="2"/>
</dbReference>
<evidence type="ECO:0000256" key="3">
    <source>
        <dbReference type="ARBA" id="ARBA00022833"/>
    </source>
</evidence>
<dbReference type="InterPro" id="IPR001781">
    <property type="entry name" value="Znf_LIM"/>
</dbReference>
<dbReference type="AlphaFoldDB" id="A0AA85IM57"/>
<dbReference type="Gene3D" id="2.10.110.10">
    <property type="entry name" value="Cysteine Rich Protein"/>
    <property type="match status" value="2"/>
</dbReference>
<dbReference type="GO" id="GO:0005634">
    <property type="term" value="C:nucleus"/>
    <property type="evidence" value="ECO:0007669"/>
    <property type="project" value="TreeGrafter"/>
</dbReference>
<evidence type="ECO:0000313" key="8">
    <source>
        <dbReference type="Proteomes" id="UP000050795"/>
    </source>
</evidence>
<dbReference type="InterPro" id="IPR050945">
    <property type="entry name" value="LMO_RBTN_TF"/>
</dbReference>
<keyword evidence="8" id="KW-1185">Reference proteome</keyword>